<evidence type="ECO:0000256" key="1">
    <source>
        <dbReference type="SAM" id="SignalP"/>
    </source>
</evidence>
<proteinExistence type="predicted"/>
<organism evidence="2 3">
    <name type="scientific">Sphagnum jensenii</name>
    <dbReference type="NCBI Taxonomy" id="128206"/>
    <lineage>
        <taxon>Eukaryota</taxon>
        <taxon>Viridiplantae</taxon>
        <taxon>Streptophyta</taxon>
        <taxon>Embryophyta</taxon>
        <taxon>Bryophyta</taxon>
        <taxon>Sphagnophytina</taxon>
        <taxon>Sphagnopsida</taxon>
        <taxon>Sphagnales</taxon>
        <taxon>Sphagnaceae</taxon>
        <taxon>Sphagnum</taxon>
    </lineage>
</organism>
<keyword evidence="3" id="KW-1185">Reference proteome</keyword>
<gene>
    <name evidence="2" type="ORF">CSSPJE1EN2_LOCUS8764</name>
</gene>
<name>A0ABP1AT62_9BRYO</name>
<reference evidence="2" key="1">
    <citation type="submission" date="2024-03" db="EMBL/GenBank/DDBJ databases">
        <authorList>
            <consortium name="ELIXIR-Norway"/>
            <consortium name="Elixir Norway"/>
        </authorList>
    </citation>
    <scope>NUCLEOTIDE SEQUENCE</scope>
</reference>
<accession>A0ABP1AT62</accession>
<dbReference type="EMBL" id="OZ023716">
    <property type="protein sequence ID" value="CAK9865769.1"/>
    <property type="molecule type" value="Genomic_DNA"/>
</dbReference>
<evidence type="ECO:0000313" key="3">
    <source>
        <dbReference type="Proteomes" id="UP001497522"/>
    </source>
</evidence>
<feature type="chain" id="PRO_5046295520" description="Secreted protein" evidence="1">
    <location>
        <begin position="16"/>
        <end position="71"/>
    </location>
</feature>
<evidence type="ECO:0000313" key="2">
    <source>
        <dbReference type="EMBL" id="CAK9865769.1"/>
    </source>
</evidence>
<protein>
    <recommendedName>
        <fullName evidence="4">Secreted protein</fullName>
    </recommendedName>
</protein>
<dbReference type="Proteomes" id="UP001497522">
    <property type="component" value="Chromosome 15"/>
</dbReference>
<sequence length="71" mass="7715">MLILAALSTVWVSMSRFSLPQGLLCNLHLGGVLEYQGLSMSVNQQLAVAHDSVMDCITDPNVPSNLLYPQI</sequence>
<feature type="signal peptide" evidence="1">
    <location>
        <begin position="1"/>
        <end position="15"/>
    </location>
</feature>
<keyword evidence="1" id="KW-0732">Signal</keyword>
<evidence type="ECO:0008006" key="4">
    <source>
        <dbReference type="Google" id="ProtNLM"/>
    </source>
</evidence>